<dbReference type="STRING" id="1805236.AUK13_01340"/>
<dbReference type="AlphaFoldDB" id="A0A1J5FIR3"/>
<sequence>MNKKSKILIIGFGSIGQRHYRNLKTLGYNNLYIFDINKKLQITNYKLQITKLALNILKQFDVVFVCSPNHLHIKQAILAAQAGCHLFIEKPLSYNLAGIDKLYKICIQKKLINIIGCNMRFHPCLRFIKEYLDSQKLGKIYSISHECGYYLPYWRPGIDYSKNYAAKKSTGGGIILDGIHEFDLLFWLNNFNQVRESKFVYGQVGNLKIETEDACVAGFKFNNKVLGSVRCDYLQQSYSRTCKVVGERGNLEWNWSENIVWLRTKDENKKIFQVKNWDVNQMYIDEIKYFMACVRNNRMTFNDISIARKVLKYCVHKK</sequence>
<dbReference type="EMBL" id="MNYR01000019">
    <property type="protein sequence ID" value="OIP56303.1"/>
    <property type="molecule type" value="Genomic_DNA"/>
</dbReference>
<accession>A0A1J5FIR3</accession>
<feature type="domain" description="Gfo/Idh/MocA-like oxidoreductase N-terminal" evidence="1">
    <location>
        <begin position="6"/>
        <end position="112"/>
    </location>
</feature>
<feature type="domain" description="GFO/IDH/MocA-like oxidoreductase" evidence="2">
    <location>
        <begin position="127"/>
        <end position="252"/>
    </location>
</feature>
<dbReference type="InterPro" id="IPR000683">
    <property type="entry name" value="Gfo/Idh/MocA-like_OxRdtase_N"/>
</dbReference>
<dbReference type="Pfam" id="PF22725">
    <property type="entry name" value="GFO_IDH_MocA_C3"/>
    <property type="match status" value="1"/>
</dbReference>
<evidence type="ECO:0000259" key="2">
    <source>
        <dbReference type="Pfam" id="PF22725"/>
    </source>
</evidence>
<dbReference type="PANTHER" id="PTHR43377:SF1">
    <property type="entry name" value="BILIVERDIN REDUCTASE A"/>
    <property type="match status" value="1"/>
</dbReference>
<comment type="caution">
    <text evidence="3">The sequence shown here is derived from an EMBL/GenBank/DDBJ whole genome shotgun (WGS) entry which is preliminary data.</text>
</comment>
<name>A0A1J5FIR3_9BACT</name>
<protein>
    <recommendedName>
        <fullName evidence="5">Gfo/Idh/MocA-like oxidoreductase N-terminal domain-containing protein</fullName>
    </recommendedName>
</protein>
<evidence type="ECO:0008006" key="5">
    <source>
        <dbReference type="Google" id="ProtNLM"/>
    </source>
</evidence>
<dbReference type="InterPro" id="IPR036291">
    <property type="entry name" value="NAD(P)-bd_dom_sf"/>
</dbReference>
<dbReference type="GO" id="GO:0000166">
    <property type="term" value="F:nucleotide binding"/>
    <property type="evidence" value="ECO:0007669"/>
    <property type="project" value="InterPro"/>
</dbReference>
<gene>
    <name evidence="3" type="ORF">AUK13_01340</name>
</gene>
<dbReference type="SUPFAM" id="SSF51735">
    <property type="entry name" value="NAD(P)-binding Rossmann-fold domains"/>
    <property type="match status" value="1"/>
</dbReference>
<reference evidence="3 4" key="1">
    <citation type="journal article" date="2016" name="Environ. Microbiol.">
        <title>Genomic resolution of a cold subsurface aquifer community provides metabolic insights for novel microbes adapted to high CO concentrations.</title>
        <authorList>
            <person name="Probst A.J."/>
            <person name="Castelle C.J."/>
            <person name="Singh A."/>
            <person name="Brown C.T."/>
            <person name="Anantharaman K."/>
            <person name="Sharon I."/>
            <person name="Hug L.A."/>
            <person name="Burstein D."/>
            <person name="Emerson J.B."/>
            <person name="Thomas B.C."/>
            <person name="Banfield J.F."/>
        </authorList>
    </citation>
    <scope>NUCLEOTIDE SEQUENCE [LARGE SCALE GENOMIC DNA]</scope>
    <source>
        <strain evidence="3">CG2_30_39_24</strain>
    </source>
</reference>
<dbReference type="PANTHER" id="PTHR43377">
    <property type="entry name" value="BILIVERDIN REDUCTASE A"/>
    <property type="match status" value="1"/>
</dbReference>
<dbReference type="Proteomes" id="UP000183922">
    <property type="component" value="Unassembled WGS sequence"/>
</dbReference>
<dbReference type="Gene3D" id="3.40.50.720">
    <property type="entry name" value="NAD(P)-binding Rossmann-like Domain"/>
    <property type="match status" value="1"/>
</dbReference>
<dbReference type="InterPro" id="IPR051450">
    <property type="entry name" value="Gfo/Idh/MocA_Oxidoreductases"/>
</dbReference>
<proteinExistence type="predicted"/>
<evidence type="ECO:0000313" key="4">
    <source>
        <dbReference type="Proteomes" id="UP000183922"/>
    </source>
</evidence>
<organism evidence="3 4">
    <name type="scientific">Candidatus Kuenenbacteria bacterium CG2_30_39_24</name>
    <dbReference type="NCBI Taxonomy" id="1805236"/>
    <lineage>
        <taxon>Bacteria</taxon>
        <taxon>Candidatus Kueneniibacteriota</taxon>
    </lineage>
</organism>
<evidence type="ECO:0000259" key="1">
    <source>
        <dbReference type="Pfam" id="PF01408"/>
    </source>
</evidence>
<dbReference type="Pfam" id="PF01408">
    <property type="entry name" value="GFO_IDH_MocA"/>
    <property type="match status" value="1"/>
</dbReference>
<dbReference type="InterPro" id="IPR055170">
    <property type="entry name" value="GFO_IDH_MocA-like_dom"/>
</dbReference>
<dbReference type="Gene3D" id="3.30.360.10">
    <property type="entry name" value="Dihydrodipicolinate Reductase, domain 2"/>
    <property type="match status" value="1"/>
</dbReference>
<evidence type="ECO:0000313" key="3">
    <source>
        <dbReference type="EMBL" id="OIP56303.1"/>
    </source>
</evidence>
<dbReference type="SUPFAM" id="SSF55347">
    <property type="entry name" value="Glyceraldehyde-3-phosphate dehydrogenase-like, C-terminal domain"/>
    <property type="match status" value="1"/>
</dbReference>